<reference evidence="3" key="2">
    <citation type="submission" date="2021-04" db="EMBL/GenBank/DDBJ databases">
        <authorList>
            <person name="Zhang T."/>
            <person name="Zhang Y."/>
            <person name="Lu D."/>
            <person name="Zuo D."/>
            <person name="Du Z."/>
        </authorList>
    </citation>
    <scope>NUCLEOTIDE SEQUENCE</scope>
    <source>
        <strain evidence="3">JR1</strain>
    </source>
</reference>
<dbReference type="EMBL" id="JAGTAR010000036">
    <property type="protein sequence ID" value="MBR8537645.1"/>
    <property type="molecule type" value="Genomic_DNA"/>
</dbReference>
<dbReference type="InterPro" id="IPR032812">
    <property type="entry name" value="SbsA_Ig"/>
</dbReference>
<sequence>TQYYILIDAGAIQSTSGVDFAGFSTNGDWTFTTIPIIPITTFNPSNGATDINIQTNVVATYDQGVRLVGGGEITDPTSLISFTYSGGSVPFTASINASKDIITIVPSGDLLSNTQYTVTIQALEGDAGTQPSDQTTIFTTDNFVKWNGSVSSDPTDPNNWDATIVGSFSTIIPASAANMPVVSGFADLEHLIVEPGAHVSIASGGTLGVNGIFELQSSNESAVGNATFINNGTLNLGVDAEVRIHQQISSEPYNYYVSSPVQGATPLSIGINGGAYRFVPDTKWVVMGATDQFNAAEGYSVWSSSGTDLVFSGQINNAASYSFNCERTVAPSYVNYGWNLFGNPYPAAIDWDALSLSPEMNNHFYIRLNDTGQYGVYNGVGSVNLDPTNPGYIPSMHAVWVQVNINEVSGSITVPKSAQRDSRYTYLKSQKKIPGVRLSGINSLSQKDEMLIAFASGVNSGDDTYRSEKLFISNDVSPVLQLYTINSNEKLAIDAYEDYVEGIAVRTGYKVGVGGTYFIELSGIENFSDDVEVKLEDLNTNETVSMLPGEQYEFSTAAGQFENRFVIHVMPSEATSIGDATIGDGIRIYNSNKEIYIKLPMLSEPMVEVFDVGGKQLLKQELNADVTNKIFAPATGILIIKVVSKEGVFTHKLLIK</sequence>
<keyword evidence="1" id="KW-0732">Signal</keyword>
<name>A0A941IZ56_9BACT</name>
<keyword evidence="4" id="KW-1185">Reference proteome</keyword>
<evidence type="ECO:0000256" key="1">
    <source>
        <dbReference type="ARBA" id="ARBA00022729"/>
    </source>
</evidence>
<gene>
    <name evidence="3" type="ORF">KDU71_18895</name>
</gene>
<dbReference type="Pfam" id="PF13205">
    <property type="entry name" value="Big_5"/>
    <property type="match status" value="1"/>
</dbReference>
<organism evidence="3 4">
    <name type="scientific">Carboxylicivirga sediminis</name>
    <dbReference type="NCBI Taxonomy" id="2006564"/>
    <lineage>
        <taxon>Bacteria</taxon>
        <taxon>Pseudomonadati</taxon>
        <taxon>Bacteroidota</taxon>
        <taxon>Bacteroidia</taxon>
        <taxon>Marinilabiliales</taxon>
        <taxon>Marinilabiliaceae</taxon>
        <taxon>Carboxylicivirga</taxon>
    </lineage>
</organism>
<feature type="non-terminal residue" evidence="3">
    <location>
        <position position="1"/>
    </location>
</feature>
<comment type="caution">
    <text evidence="3">The sequence shown here is derived from an EMBL/GenBank/DDBJ whole genome shotgun (WGS) entry which is preliminary data.</text>
</comment>
<evidence type="ECO:0000313" key="3">
    <source>
        <dbReference type="EMBL" id="MBR8537645.1"/>
    </source>
</evidence>
<reference evidence="3" key="1">
    <citation type="journal article" date="2018" name="Int. J. Syst. Evol. Microbiol.">
        <title>Carboxylicivirga sediminis sp. nov., isolated from coastal sediment.</title>
        <authorList>
            <person name="Wang F.Q."/>
            <person name="Ren L.H."/>
            <person name="Zou R.J."/>
            <person name="Sun Y.Z."/>
            <person name="Liu X.J."/>
            <person name="Jiang F."/>
            <person name="Liu L.J."/>
        </authorList>
    </citation>
    <scope>NUCLEOTIDE SEQUENCE</scope>
    <source>
        <strain evidence="3">JR1</strain>
    </source>
</reference>
<protein>
    <submittedName>
        <fullName evidence="3">Ig-like domain-containing protein</fullName>
    </submittedName>
</protein>
<dbReference type="Proteomes" id="UP000679220">
    <property type="component" value="Unassembled WGS sequence"/>
</dbReference>
<dbReference type="AlphaFoldDB" id="A0A941IZ56"/>
<dbReference type="RefSeq" id="WP_212192670.1">
    <property type="nucleotide sequence ID" value="NZ_JAGTAR010000036.1"/>
</dbReference>
<proteinExistence type="predicted"/>
<evidence type="ECO:0000313" key="4">
    <source>
        <dbReference type="Proteomes" id="UP000679220"/>
    </source>
</evidence>
<evidence type="ECO:0000259" key="2">
    <source>
        <dbReference type="Pfam" id="PF13205"/>
    </source>
</evidence>
<feature type="domain" description="SbsA Ig-like" evidence="2">
    <location>
        <begin position="39"/>
        <end position="140"/>
    </location>
</feature>
<accession>A0A941IZ56</accession>